<sequence length="289" mass="31309">MIGPVGLLFAFALDMAMGDPDWIPHPVRAIGRLIGFIDRRRDGGPLSGRAGGVLLAVFIAGGTGAIAWWLTDLLRSFEREDMRLFGLILYIYLLASTLALRGLLDSVRAVIETPDLATARAKVGMIAGRDTKKLDHEAVRRAALESLAENASDGVIAPLFYLAVGGLPLALTYKAVNTLDSMVGYKNEKYIKFGWAAARLDDLFNLIPARITGLLFVGASFLSSGFNFKEARRAMSIMWRDGRKHSSPNAGVPEIVTTLFSTLVLTFSPMVVPTMPVKSTRPLPSLDAS</sequence>
<feature type="transmembrane region" description="Helical" evidence="9">
    <location>
        <begin position="249"/>
        <end position="272"/>
    </location>
</feature>
<dbReference type="InterPro" id="IPR004485">
    <property type="entry name" value="Cobalamin_biosynth_CobD/CbiB"/>
</dbReference>
<dbReference type="AlphaFoldDB" id="A0A0F9LKD6"/>
<name>A0A0F9LKD6_9ZZZZ</name>
<dbReference type="GO" id="GO:0009236">
    <property type="term" value="P:cobalamin biosynthetic process"/>
    <property type="evidence" value="ECO:0007669"/>
    <property type="project" value="UniProtKB-UniPathway"/>
</dbReference>
<evidence type="ECO:0000256" key="1">
    <source>
        <dbReference type="ARBA" id="ARBA00004651"/>
    </source>
</evidence>
<comment type="subcellular location">
    <subcellularLocation>
        <location evidence="1">Cell membrane</location>
        <topology evidence="1">Multi-pass membrane protein</topology>
    </subcellularLocation>
</comment>
<dbReference type="UniPathway" id="UPA00148"/>
<keyword evidence="5" id="KW-0169">Cobalamin biosynthesis</keyword>
<dbReference type="EMBL" id="LAZR01006214">
    <property type="protein sequence ID" value="KKM93858.1"/>
    <property type="molecule type" value="Genomic_DNA"/>
</dbReference>
<dbReference type="HAMAP" id="MF_00024">
    <property type="entry name" value="CobD_CbiB"/>
    <property type="match status" value="1"/>
</dbReference>
<gene>
    <name evidence="10" type="ORF">LCGC14_1204140</name>
</gene>
<reference evidence="10" key="1">
    <citation type="journal article" date="2015" name="Nature">
        <title>Complex archaea that bridge the gap between prokaryotes and eukaryotes.</title>
        <authorList>
            <person name="Spang A."/>
            <person name="Saw J.H."/>
            <person name="Jorgensen S.L."/>
            <person name="Zaremba-Niedzwiedzka K."/>
            <person name="Martijn J."/>
            <person name="Lind A.E."/>
            <person name="van Eijk R."/>
            <person name="Schleper C."/>
            <person name="Guy L."/>
            <person name="Ettema T.J."/>
        </authorList>
    </citation>
    <scope>NUCLEOTIDE SEQUENCE</scope>
</reference>
<dbReference type="GO" id="GO:0005886">
    <property type="term" value="C:plasma membrane"/>
    <property type="evidence" value="ECO:0007669"/>
    <property type="project" value="UniProtKB-SubCell"/>
</dbReference>
<feature type="transmembrane region" description="Helical" evidence="9">
    <location>
        <begin position="82"/>
        <end position="104"/>
    </location>
</feature>
<comment type="caution">
    <text evidence="10">The sequence shown here is derived from an EMBL/GenBank/DDBJ whole genome shotgun (WGS) entry which is preliminary data.</text>
</comment>
<keyword evidence="6 9" id="KW-0812">Transmembrane</keyword>
<feature type="transmembrane region" description="Helical" evidence="9">
    <location>
        <begin position="207"/>
        <end position="228"/>
    </location>
</feature>
<evidence type="ECO:0000256" key="7">
    <source>
        <dbReference type="ARBA" id="ARBA00022989"/>
    </source>
</evidence>
<dbReference type="NCBIfam" id="TIGR00380">
    <property type="entry name" value="cobal_cbiB"/>
    <property type="match status" value="1"/>
</dbReference>
<evidence type="ECO:0000256" key="9">
    <source>
        <dbReference type="SAM" id="Phobius"/>
    </source>
</evidence>
<evidence type="ECO:0000256" key="8">
    <source>
        <dbReference type="ARBA" id="ARBA00023136"/>
    </source>
</evidence>
<dbReference type="Pfam" id="PF03186">
    <property type="entry name" value="CobD_Cbib"/>
    <property type="match status" value="1"/>
</dbReference>
<evidence type="ECO:0000256" key="5">
    <source>
        <dbReference type="ARBA" id="ARBA00022573"/>
    </source>
</evidence>
<evidence type="ECO:0000256" key="6">
    <source>
        <dbReference type="ARBA" id="ARBA00022692"/>
    </source>
</evidence>
<evidence type="ECO:0000256" key="4">
    <source>
        <dbReference type="ARBA" id="ARBA00022475"/>
    </source>
</evidence>
<comment type="pathway">
    <text evidence="2">Cofactor biosynthesis; adenosylcobalamin biosynthesis.</text>
</comment>
<comment type="similarity">
    <text evidence="3">Belongs to the CobD/CbiB family.</text>
</comment>
<dbReference type="PANTHER" id="PTHR34308">
    <property type="entry name" value="COBALAMIN BIOSYNTHESIS PROTEIN CBIB"/>
    <property type="match status" value="1"/>
</dbReference>
<organism evidence="10">
    <name type="scientific">marine sediment metagenome</name>
    <dbReference type="NCBI Taxonomy" id="412755"/>
    <lineage>
        <taxon>unclassified sequences</taxon>
        <taxon>metagenomes</taxon>
        <taxon>ecological metagenomes</taxon>
    </lineage>
</organism>
<accession>A0A0F9LKD6</accession>
<dbReference type="PANTHER" id="PTHR34308:SF1">
    <property type="entry name" value="COBALAMIN BIOSYNTHESIS PROTEIN CBIB"/>
    <property type="match status" value="1"/>
</dbReference>
<evidence type="ECO:0000313" key="10">
    <source>
        <dbReference type="EMBL" id="KKM93858.1"/>
    </source>
</evidence>
<proteinExistence type="inferred from homology"/>
<evidence type="ECO:0000256" key="2">
    <source>
        <dbReference type="ARBA" id="ARBA00004953"/>
    </source>
</evidence>
<feature type="transmembrane region" description="Helical" evidence="9">
    <location>
        <begin position="50"/>
        <end position="70"/>
    </location>
</feature>
<keyword evidence="4" id="KW-1003">Cell membrane</keyword>
<dbReference type="GO" id="GO:0048472">
    <property type="term" value="F:threonine-phosphate decarboxylase activity"/>
    <property type="evidence" value="ECO:0007669"/>
    <property type="project" value="InterPro"/>
</dbReference>
<evidence type="ECO:0008006" key="11">
    <source>
        <dbReference type="Google" id="ProtNLM"/>
    </source>
</evidence>
<protein>
    <recommendedName>
        <fullName evidence="11">Cobalamin biosynthesis protein CobD</fullName>
    </recommendedName>
</protein>
<evidence type="ECO:0000256" key="3">
    <source>
        <dbReference type="ARBA" id="ARBA00006263"/>
    </source>
</evidence>
<keyword evidence="8 9" id="KW-0472">Membrane</keyword>
<keyword evidence="7 9" id="KW-1133">Transmembrane helix</keyword>